<evidence type="ECO:0000313" key="4">
    <source>
        <dbReference type="Proteomes" id="UP001620626"/>
    </source>
</evidence>
<dbReference type="AlphaFoldDB" id="A0ABD2LMT9"/>
<accession>A0ABD2LMT9</accession>
<protein>
    <submittedName>
        <fullName evidence="3">Uncharacterized protein</fullName>
    </submittedName>
</protein>
<evidence type="ECO:0000313" key="3">
    <source>
        <dbReference type="EMBL" id="KAL3116553.1"/>
    </source>
</evidence>
<name>A0ABD2LMT9_9BILA</name>
<evidence type="ECO:0000256" key="1">
    <source>
        <dbReference type="SAM" id="SignalP"/>
    </source>
</evidence>
<dbReference type="EMBL" id="JBICBT010000771">
    <property type="protein sequence ID" value="KAL3101636.1"/>
    <property type="molecule type" value="Genomic_DNA"/>
</dbReference>
<dbReference type="EMBL" id="JBICBT010000357">
    <property type="protein sequence ID" value="KAL3116553.1"/>
    <property type="molecule type" value="Genomic_DNA"/>
</dbReference>
<sequence>MLNLWRTLLLSFTLAQILTSSFTFGNVPIEYEAHDDNLSIDAIGNVSSDAIGNVSADGSGNAITDATANVSSDAIGNGPVDASGNGPADASGNGRGDAIGNVPIGARENGPIADKESAIVRQKRQTWPLKVAFMNSFWRTFDPKTGQLRTNAAADPAGLELGENAVIRRTFWVCCD</sequence>
<evidence type="ECO:0000313" key="2">
    <source>
        <dbReference type="EMBL" id="KAL3101636.1"/>
    </source>
</evidence>
<comment type="caution">
    <text evidence="3">The sequence shown here is derived from an EMBL/GenBank/DDBJ whole genome shotgun (WGS) entry which is preliminary data.</text>
</comment>
<feature type="chain" id="PRO_5044724287" evidence="1">
    <location>
        <begin position="24"/>
        <end position="176"/>
    </location>
</feature>
<organism evidence="3 4">
    <name type="scientific">Heterodera trifolii</name>
    <dbReference type="NCBI Taxonomy" id="157864"/>
    <lineage>
        <taxon>Eukaryota</taxon>
        <taxon>Metazoa</taxon>
        <taxon>Ecdysozoa</taxon>
        <taxon>Nematoda</taxon>
        <taxon>Chromadorea</taxon>
        <taxon>Rhabditida</taxon>
        <taxon>Tylenchina</taxon>
        <taxon>Tylenchomorpha</taxon>
        <taxon>Tylenchoidea</taxon>
        <taxon>Heteroderidae</taxon>
        <taxon>Heteroderinae</taxon>
        <taxon>Heterodera</taxon>
    </lineage>
</organism>
<feature type="signal peptide" evidence="1">
    <location>
        <begin position="1"/>
        <end position="23"/>
    </location>
</feature>
<dbReference type="Proteomes" id="UP001620626">
    <property type="component" value="Unassembled WGS sequence"/>
</dbReference>
<reference evidence="3 4" key="1">
    <citation type="submission" date="2024-10" db="EMBL/GenBank/DDBJ databases">
        <authorList>
            <person name="Kim D."/>
        </authorList>
    </citation>
    <scope>NUCLEOTIDE SEQUENCE [LARGE SCALE GENOMIC DNA]</scope>
    <source>
        <strain evidence="3">BH-2024</strain>
    </source>
</reference>
<gene>
    <name evidence="3" type="ORF">niasHT_009961</name>
    <name evidence="2" type="ORF">niasHT_021322</name>
</gene>
<keyword evidence="4" id="KW-1185">Reference proteome</keyword>
<proteinExistence type="predicted"/>
<keyword evidence="1" id="KW-0732">Signal</keyword>